<dbReference type="OrthoDB" id="10056271at2759"/>
<dbReference type="PRINTS" id="PR01838">
    <property type="entry name" value="NCAMFAMILY"/>
</dbReference>
<evidence type="ECO:0000256" key="2">
    <source>
        <dbReference type="ARBA" id="ARBA00022692"/>
    </source>
</evidence>
<evidence type="ECO:0000256" key="1">
    <source>
        <dbReference type="ARBA" id="ARBA00004167"/>
    </source>
</evidence>
<dbReference type="PROSITE" id="PS50835">
    <property type="entry name" value="IG_LIKE"/>
    <property type="match status" value="5"/>
</dbReference>
<evidence type="ECO:0000313" key="15">
    <source>
        <dbReference type="EMBL" id="CAG9803816.1"/>
    </source>
</evidence>
<dbReference type="Gene3D" id="2.60.40.10">
    <property type="entry name" value="Immunoglobulins"/>
    <property type="match status" value="6"/>
</dbReference>
<dbReference type="EMBL" id="OU895878">
    <property type="protein sequence ID" value="CAG9803816.1"/>
    <property type="molecule type" value="Genomic_DNA"/>
</dbReference>
<feature type="domain" description="Ig-like" evidence="13">
    <location>
        <begin position="225"/>
        <end position="311"/>
    </location>
</feature>
<dbReference type="PROSITE" id="PS50853">
    <property type="entry name" value="FN3"/>
    <property type="match status" value="2"/>
</dbReference>
<dbReference type="InterPro" id="IPR003599">
    <property type="entry name" value="Ig_sub"/>
</dbReference>
<dbReference type="AlphaFoldDB" id="A0A9N9WSR1"/>
<dbReference type="PANTHER" id="PTHR12231:SF269">
    <property type="entry name" value="FASCILIN 2-LIKE PROTEIN"/>
    <property type="match status" value="1"/>
</dbReference>
<name>A0A9N9WSR1_9DIPT</name>
<gene>
    <name evidence="15" type="ORF">CHIRRI_LOCUS6712</name>
</gene>
<comment type="subcellular location">
    <subcellularLocation>
        <location evidence="1">Membrane</location>
        <topology evidence="1">Single-pass membrane protein</topology>
    </subcellularLocation>
</comment>
<proteinExistence type="predicted"/>
<dbReference type="GO" id="GO:0007155">
    <property type="term" value="P:cell adhesion"/>
    <property type="evidence" value="ECO:0007669"/>
    <property type="project" value="UniProtKB-KW"/>
</dbReference>
<keyword evidence="10" id="KW-0393">Immunoglobulin domain</keyword>
<evidence type="ECO:0000313" key="16">
    <source>
        <dbReference type="Proteomes" id="UP001153620"/>
    </source>
</evidence>
<evidence type="ECO:0000259" key="13">
    <source>
        <dbReference type="PROSITE" id="PS50835"/>
    </source>
</evidence>
<evidence type="ECO:0000256" key="5">
    <source>
        <dbReference type="ARBA" id="ARBA00022889"/>
    </source>
</evidence>
<accession>A0A9N9WSR1</accession>
<dbReference type="GO" id="GO:0005886">
    <property type="term" value="C:plasma membrane"/>
    <property type="evidence" value="ECO:0007669"/>
    <property type="project" value="UniProtKB-ARBA"/>
</dbReference>
<evidence type="ECO:0000256" key="6">
    <source>
        <dbReference type="ARBA" id="ARBA00022989"/>
    </source>
</evidence>
<keyword evidence="5" id="KW-0130">Cell adhesion</keyword>
<evidence type="ECO:0000256" key="7">
    <source>
        <dbReference type="ARBA" id="ARBA00023136"/>
    </source>
</evidence>
<feature type="domain" description="Ig-like" evidence="13">
    <location>
        <begin position="153"/>
        <end position="218"/>
    </location>
</feature>
<keyword evidence="8" id="KW-1015">Disulfide bond</keyword>
<dbReference type="SMART" id="SM00409">
    <property type="entry name" value="IG"/>
    <property type="match status" value="4"/>
</dbReference>
<evidence type="ECO:0000256" key="11">
    <source>
        <dbReference type="SAM" id="Phobius"/>
    </source>
</evidence>
<keyword evidence="16" id="KW-1185">Reference proteome</keyword>
<feature type="transmembrane region" description="Helical" evidence="11">
    <location>
        <begin position="754"/>
        <end position="786"/>
    </location>
</feature>
<dbReference type="InterPro" id="IPR009138">
    <property type="entry name" value="Neural_cell_adh"/>
</dbReference>
<evidence type="ECO:0000256" key="4">
    <source>
        <dbReference type="ARBA" id="ARBA00022737"/>
    </source>
</evidence>
<feature type="domain" description="Ig-like" evidence="13">
    <location>
        <begin position="316"/>
        <end position="404"/>
    </location>
</feature>
<dbReference type="GO" id="GO:0030154">
    <property type="term" value="P:cell differentiation"/>
    <property type="evidence" value="ECO:0007669"/>
    <property type="project" value="UniProtKB-ARBA"/>
</dbReference>
<dbReference type="Pfam" id="PF07679">
    <property type="entry name" value="I-set"/>
    <property type="match status" value="3"/>
</dbReference>
<evidence type="ECO:0000256" key="3">
    <source>
        <dbReference type="ARBA" id="ARBA00022729"/>
    </source>
</evidence>
<dbReference type="InterPro" id="IPR013098">
    <property type="entry name" value="Ig_I-set"/>
</dbReference>
<dbReference type="SMART" id="SM00408">
    <property type="entry name" value="IGc2"/>
    <property type="match status" value="4"/>
</dbReference>
<keyword evidence="3 12" id="KW-0732">Signal</keyword>
<dbReference type="CDD" id="cd00063">
    <property type="entry name" value="FN3"/>
    <property type="match status" value="2"/>
</dbReference>
<dbReference type="CDD" id="cd00096">
    <property type="entry name" value="Ig"/>
    <property type="match status" value="2"/>
</dbReference>
<evidence type="ECO:0000256" key="9">
    <source>
        <dbReference type="ARBA" id="ARBA00023180"/>
    </source>
</evidence>
<dbReference type="InterPro" id="IPR013783">
    <property type="entry name" value="Ig-like_fold"/>
</dbReference>
<evidence type="ECO:0000259" key="14">
    <source>
        <dbReference type="PROSITE" id="PS50853"/>
    </source>
</evidence>
<dbReference type="GO" id="GO:0009653">
    <property type="term" value="P:anatomical structure morphogenesis"/>
    <property type="evidence" value="ECO:0007669"/>
    <property type="project" value="UniProtKB-ARBA"/>
</dbReference>
<dbReference type="SUPFAM" id="SSF48726">
    <property type="entry name" value="Immunoglobulin"/>
    <property type="match status" value="4"/>
</dbReference>
<dbReference type="Pfam" id="PF13927">
    <property type="entry name" value="Ig_3"/>
    <property type="match status" value="1"/>
</dbReference>
<dbReference type="InterPro" id="IPR007110">
    <property type="entry name" value="Ig-like_dom"/>
</dbReference>
<dbReference type="GO" id="GO:0043005">
    <property type="term" value="C:neuron projection"/>
    <property type="evidence" value="ECO:0007669"/>
    <property type="project" value="TreeGrafter"/>
</dbReference>
<reference evidence="15" key="1">
    <citation type="submission" date="2022-01" db="EMBL/GenBank/DDBJ databases">
        <authorList>
            <person name="King R."/>
        </authorList>
    </citation>
    <scope>NUCLEOTIDE SEQUENCE</scope>
</reference>
<dbReference type="Proteomes" id="UP001153620">
    <property type="component" value="Chromosome 2"/>
</dbReference>
<protein>
    <recommendedName>
        <fullName evidence="17">Fasciclin 2</fullName>
    </recommendedName>
</protein>
<dbReference type="InterPro" id="IPR051170">
    <property type="entry name" value="Neural/epithelial_adhesion"/>
</dbReference>
<dbReference type="InterPro" id="IPR003598">
    <property type="entry name" value="Ig_sub2"/>
</dbReference>
<feature type="domain" description="Ig-like" evidence="13">
    <location>
        <begin position="27"/>
        <end position="129"/>
    </location>
</feature>
<dbReference type="SMART" id="SM00060">
    <property type="entry name" value="FN3"/>
    <property type="match status" value="2"/>
</dbReference>
<evidence type="ECO:0000256" key="12">
    <source>
        <dbReference type="SAM" id="SignalP"/>
    </source>
</evidence>
<dbReference type="InterPro" id="IPR036116">
    <property type="entry name" value="FN3_sf"/>
</dbReference>
<keyword evidence="6 11" id="KW-1133">Transmembrane helix</keyword>
<reference evidence="15" key="2">
    <citation type="submission" date="2022-10" db="EMBL/GenBank/DDBJ databases">
        <authorList>
            <consortium name="ENA_rothamsted_submissions"/>
            <consortium name="culmorum"/>
            <person name="King R."/>
        </authorList>
    </citation>
    <scope>NUCLEOTIDE SEQUENCE</scope>
</reference>
<keyword evidence="4" id="KW-0677">Repeat</keyword>
<dbReference type="PANTHER" id="PTHR12231">
    <property type="entry name" value="CTX-RELATED TYPE I TRANSMEMBRANE PROTEIN"/>
    <property type="match status" value="1"/>
</dbReference>
<dbReference type="FunFam" id="2.60.40.10:FF:000032">
    <property type="entry name" value="palladin isoform X1"/>
    <property type="match status" value="1"/>
</dbReference>
<feature type="domain" description="Fibronectin type-III" evidence="14">
    <location>
        <begin position="634"/>
        <end position="736"/>
    </location>
</feature>
<evidence type="ECO:0008006" key="17">
    <source>
        <dbReference type="Google" id="ProtNLM"/>
    </source>
</evidence>
<feature type="domain" description="Ig-like" evidence="13">
    <location>
        <begin position="423"/>
        <end position="515"/>
    </location>
</feature>
<dbReference type="InterPro" id="IPR003961">
    <property type="entry name" value="FN3_dom"/>
</dbReference>
<keyword evidence="9" id="KW-0325">Glycoprotein</keyword>
<keyword evidence="7 11" id="KW-0472">Membrane</keyword>
<evidence type="ECO:0000256" key="8">
    <source>
        <dbReference type="ARBA" id="ARBA00023157"/>
    </source>
</evidence>
<feature type="signal peptide" evidence="12">
    <location>
        <begin position="1"/>
        <end position="18"/>
    </location>
</feature>
<keyword evidence="2 11" id="KW-0812">Transmembrane</keyword>
<evidence type="ECO:0000256" key="10">
    <source>
        <dbReference type="ARBA" id="ARBA00023319"/>
    </source>
</evidence>
<organism evidence="15 16">
    <name type="scientific">Chironomus riparius</name>
    <dbReference type="NCBI Taxonomy" id="315576"/>
    <lineage>
        <taxon>Eukaryota</taxon>
        <taxon>Metazoa</taxon>
        <taxon>Ecdysozoa</taxon>
        <taxon>Arthropoda</taxon>
        <taxon>Hexapoda</taxon>
        <taxon>Insecta</taxon>
        <taxon>Pterygota</taxon>
        <taxon>Neoptera</taxon>
        <taxon>Endopterygota</taxon>
        <taxon>Diptera</taxon>
        <taxon>Nematocera</taxon>
        <taxon>Chironomoidea</taxon>
        <taxon>Chironomidae</taxon>
        <taxon>Chironominae</taxon>
        <taxon>Chironomus</taxon>
    </lineage>
</organism>
<sequence length="833" mass="94903">MSLNQFIFLFITINLFSTFECQMSKEPRLEILPNQAVQRRPVNKPLVLTCSPNVEQKELITDLKWKDSYNNTINPKQYGSQPPIIYTESLNINQLMLVITSLSESLAGYFYCSASYANSEYLEEKVKIETFVGITFRDAPDYQNPILNSDYVVKCMVTASPPASIDWMRNGDAIKSSEKFIIKHDGLLITNVQESDDGIYTCRAAVIQTGELAERAIRLDVQIKPTVEPLEYRYEAIEGEEFSVKCLATGKPPPLIQWIKDQKDMSLADRFSVVPHNGQMSISRVDEFDRGVYKCIAKNNAGIAEEETRIDVVVKPKIFQLINITVPVHGESTLVCKSRGWPVPIVTFRRYGSMDEFRQGSQGDDGRITLEQTVDNEIWEGTGTLFISDTQRSDDGLYQCVARNKGGETFGLPHGHIAVEYPPNFDHMKDLPPVFSWEEREANLSCMAMAFPNATIEWRWNERLIREMQDKFLRIVEDGPRSDLMVTPASRTYYSNFKCIAVNKLGREEHIMELREGRLPPPVAQAKPIDVTATTITFEIIGPAYEPGLPIKSYTAQYKEERSLDWSHALNRTWTPDTPYVVENLRPQTMYTLRFAARNDVGLGQWSAIRVQGTPSRSVPQSPKILNQFTHQEEGEIPIASSVYSDKFEMTWSRPPDNGEPIDFYTIKYCPGSKINNVWNEIGNMCNEINYIAYTFSNQVLKDLTPDTYYQIELRAHNAIGFSLPTHIYMRTANGELKKELTEEARITISSFTIITISIVGIILLVILIDFLCCVTNNMGIIALIFQRKSHVGATRLERDERRVLTNGRTEKRELIHLNQRHNDEIIGKHSAV</sequence>
<feature type="chain" id="PRO_5040290737" description="Fasciclin 2" evidence="12">
    <location>
        <begin position="19"/>
        <end position="833"/>
    </location>
</feature>
<dbReference type="InterPro" id="IPR036179">
    <property type="entry name" value="Ig-like_dom_sf"/>
</dbReference>
<dbReference type="SUPFAM" id="SSF49265">
    <property type="entry name" value="Fibronectin type III"/>
    <property type="match status" value="1"/>
</dbReference>
<dbReference type="Pfam" id="PF00041">
    <property type="entry name" value="fn3"/>
    <property type="match status" value="2"/>
</dbReference>
<feature type="domain" description="Fibronectin type-III" evidence="14">
    <location>
        <begin position="522"/>
        <end position="617"/>
    </location>
</feature>